<accession>A0A1I2KP89</accession>
<dbReference type="Gene3D" id="1.10.10.10">
    <property type="entry name" value="Winged helix-like DNA-binding domain superfamily/Winged helix DNA-binding domain"/>
    <property type="match status" value="1"/>
</dbReference>
<reference evidence="2 3" key="1">
    <citation type="submission" date="2016-10" db="EMBL/GenBank/DDBJ databases">
        <authorList>
            <person name="de Groot N.N."/>
        </authorList>
    </citation>
    <scope>NUCLEOTIDE SEQUENCE [LARGE SCALE GENOMIC DNA]</scope>
    <source>
        <strain evidence="2 3">DSM 43019</strain>
    </source>
</reference>
<gene>
    <name evidence="2" type="ORF">SAMN05421541_117167</name>
</gene>
<dbReference type="InterPro" id="IPR009061">
    <property type="entry name" value="DNA-bd_dom_put_sf"/>
</dbReference>
<evidence type="ECO:0000259" key="1">
    <source>
        <dbReference type="Pfam" id="PF12728"/>
    </source>
</evidence>
<evidence type="ECO:0000313" key="3">
    <source>
        <dbReference type="Proteomes" id="UP000199645"/>
    </source>
</evidence>
<dbReference type="Pfam" id="PF12728">
    <property type="entry name" value="HTH_17"/>
    <property type="match status" value="1"/>
</dbReference>
<dbReference type="Proteomes" id="UP000199645">
    <property type="component" value="Unassembled WGS sequence"/>
</dbReference>
<proteinExistence type="predicted"/>
<dbReference type="STRING" id="35752.SAMN05421541_117167"/>
<feature type="domain" description="Helix-turn-helix" evidence="1">
    <location>
        <begin position="23"/>
        <end position="70"/>
    </location>
</feature>
<dbReference type="InterPro" id="IPR036388">
    <property type="entry name" value="WH-like_DNA-bd_sf"/>
</dbReference>
<keyword evidence="3" id="KW-1185">Reference proteome</keyword>
<protein>
    <submittedName>
        <fullName evidence="2">Helix-turn-helix domain-containing protein</fullName>
    </submittedName>
</protein>
<dbReference type="OrthoDB" id="5524782at2"/>
<dbReference type="RefSeq" id="WP_093620799.1">
    <property type="nucleotide sequence ID" value="NZ_BOMT01000081.1"/>
</dbReference>
<name>A0A1I2KP89_9ACTN</name>
<evidence type="ECO:0000313" key="2">
    <source>
        <dbReference type="EMBL" id="SFF68060.1"/>
    </source>
</evidence>
<dbReference type="AlphaFoldDB" id="A0A1I2KP89"/>
<dbReference type="EMBL" id="FONV01000017">
    <property type="protein sequence ID" value="SFF68060.1"/>
    <property type="molecule type" value="Genomic_DNA"/>
</dbReference>
<sequence length="73" mass="8204">MTRHLTVVPSPDSTPDGPDELWSINDAAAYLRVPPGTLYQWRHRRKGPPAFKVGKHLRYDPASVRAWVLGQVA</sequence>
<organism evidence="2 3">
    <name type="scientific">Actinoplanes philippinensis</name>
    <dbReference type="NCBI Taxonomy" id="35752"/>
    <lineage>
        <taxon>Bacteria</taxon>
        <taxon>Bacillati</taxon>
        <taxon>Actinomycetota</taxon>
        <taxon>Actinomycetes</taxon>
        <taxon>Micromonosporales</taxon>
        <taxon>Micromonosporaceae</taxon>
        <taxon>Actinoplanes</taxon>
    </lineage>
</organism>
<dbReference type="InterPro" id="IPR041657">
    <property type="entry name" value="HTH_17"/>
</dbReference>
<dbReference type="SUPFAM" id="SSF46955">
    <property type="entry name" value="Putative DNA-binding domain"/>
    <property type="match status" value="1"/>
</dbReference>